<dbReference type="ExpressionAtlas" id="A0A1D6NFQ6">
    <property type="expression patterns" value="baseline"/>
</dbReference>
<proteinExistence type="predicted"/>
<name>A0A1D6NFQ6_MAIZE</name>
<evidence type="ECO:0000313" key="3">
    <source>
        <dbReference type="EnsemblPlants" id="Zm00001eb156620_P001"/>
    </source>
</evidence>
<feature type="compositionally biased region" description="Basic and acidic residues" evidence="1">
    <location>
        <begin position="138"/>
        <end position="150"/>
    </location>
</feature>
<dbReference type="Gramene" id="Zm00001eb156620_T001">
    <property type="protein sequence ID" value="Zm00001eb156620_P001"/>
    <property type="gene ID" value="Zm00001eb156620"/>
</dbReference>
<keyword evidence="4" id="KW-1185">Reference proteome</keyword>
<dbReference type="eggNOG" id="ENOG502R5J5">
    <property type="taxonomic scope" value="Eukaryota"/>
</dbReference>
<evidence type="ECO:0000313" key="4">
    <source>
        <dbReference type="Proteomes" id="UP000007305"/>
    </source>
</evidence>
<dbReference type="AlphaFoldDB" id="A0A1D6NFQ6"/>
<evidence type="ECO:0000313" key="2">
    <source>
        <dbReference type="EMBL" id="ONM39293.1"/>
    </source>
</evidence>
<accession>A0A3L6FM26</accession>
<evidence type="ECO:0000256" key="1">
    <source>
        <dbReference type="SAM" id="MobiDB-lite"/>
    </source>
</evidence>
<protein>
    <submittedName>
        <fullName evidence="2 3">Uncharacterized protein</fullName>
    </submittedName>
</protein>
<sequence length="150" mass="15874">MGNTVTVTPRICPAEAGTARGRRPKSFVTEASAAPDAAPRRLTVTPRKQRDGVELERQDKTTRPGPGRPRARAGGLSWAGGVGEDRVEEEGCGGAGGEAERAERAGAQGSDGRAQGRVPGRGLRRRREPEAVPGRVEAQTRSDKGELRRA</sequence>
<reference evidence="2 4" key="1">
    <citation type="submission" date="2015-12" db="EMBL/GenBank/DDBJ databases">
        <title>Update maize B73 reference genome by single molecule sequencing technologies.</title>
        <authorList>
            <consortium name="Maize Genome Sequencing Project"/>
            <person name="Ware D."/>
        </authorList>
    </citation>
    <scope>NUCLEOTIDE SEQUENCE [LARGE SCALE GENOMIC DNA]</scope>
    <source>
        <strain evidence="4">cv. B73</strain>
        <tissue evidence="2">Seedling</tissue>
    </source>
</reference>
<feature type="compositionally biased region" description="Basic and acidic residues" evidence="1">
    <location>
        <begin position="48"/>
        <end position="62"/>
    </location>
</feature>
<dbReference type="EMBL" id="CM007649">
    <property type="protein sequence ID" value="ONM39293.1"/>
    <property type="molecule type" value="Genomic_DNA"/>
</dbReference>
<reference evidence="3" key="2">
    <citation type="submission" date="2019-07" db="EMBL/GenBank/DDBJ databases">
        <authorList>
            <person name="Seetharam A."/>
            <person name="Woodhouse M."/>
            <person name="Cannon E."/>
        </authorList>
    </citation>
    <scope>NUCLEOTIDE SEQUENCE [LARGE SCALE GENOMIC DNA]</scope>
    <source>
        <strain evidence="3">cv. B73</strain>
    </source>
</reference>
<organism evidence="2">
    <name type="scientific">Zea mays</name>
    <name type="common">Maize</name>
    <dbReference type="NCBI Taxonomy" id="4577"/>
    <lineage>
        <taxon>Eukaryota</taxon>
        <taxon>Viridiplantae</taxon>
        <taxon>Streptophyta</taxon>
        <taxon>Embryophyta</taxon>
        <taxon>Tracheophyta</taxon>
        <taxon>Spermatophyta</taxon>
        <taxon>Magnoliopsida</taxon>
        <taxon>Liliopsida</taxon>
        <taxon>Poales</taxon>
        <taxon>Poaceae</taxon>
        <taxon>PACMAD clade</taxon>
        <taxon>Panicoideae</taxon>
        <taxon>Andropogonodae</taxon>
        <taxon>Andropogoneae</taxon>
        <taxon>Tripsacinae</taxon>
        <taxon>Zea</taxon>
    </lineage>
</organism>
<reference evidence="3" key="3">
    <citation type="submission" date="2021-05" db="UniProtKB">
        <authorList>
            <consortium name="EnsemblPlants"/>
        </authorList>
    </citation>
    <scope>IDENTIFICATION</scope>
    <source>
        <strain evidence="3">cv. B73</strain>
    </source>
</reference>
<dbReference type="PaxDb" id="4577-GRMZM2G452801_P01"/>
<dbReference type="EnsemblPlants" id="Zm00001eb156620_T001">
    <property type="protein sequence ID" value="Zm00001eb156620_P001"/>
    <property type="gene ID" value="Zm00001eb156620"/>
</dbReference>
<accession>A0A1D6NFQ6</accession>
<dbReference type="Proteomes" id="UP000007305">
    <property type="component" value="Chromosome 3"/>
</dbReference>
<gene>
    <name evidence="2" type="ORF">ZEAMMB73_Zm00001d043847</name>
</gene>
<feature type="region of interest" description="Disordered" evidence="1">
    <location>
        <begin position="1"/>
        <end position="150"/>
    </location>
</feature>